<evidence type="ECO:0000313" key="7">
    <source>
        <dbReference type="Proteomes" id="UP000825483"/>
    </source>
</evidence>
<dbReference type="GO" id="GO:0030170">
    <property type="term" value="F:pyridoxal phosphate binding"/>
    <property type="evidence" value="ECO:0007669"/>
    <property type="project" value="UniProtKB-UniRule"/>
</dbReference>
<dbReference type="CDD" id="cd00635">
    <property type="entry name" value="PLPDE_III_YBL036c_like"/>
    <property type="match status" value="1"/>
</dbReference>
<dbReference type="Proteomes" id="UP000825483">
    <property type="component" value="Unassembled WGS sequence"/>
</dbReference>
<dbReference type="InterPro" id="IPR029066">
    <property type="entry name" value="PLP-binding_barrel"/>
</dbReference>
<accession>A0A9R1CAQ1</accession>
<dbReference type="EMBL" id="BPUB01000002">
    <property type="protein sequence ID" value="GJG59146.1"/>
    <property type="molecule type" value="Genomic_DNA"/>
</dbReference>
<dbReference type="AlphaFoldDB" id="A0A9R1CAQ1"/>
<dbReference type="PIRSF" id="PIRSF004848">
    <property type="entry name" value="YBL036c_PLPDEIII"/>
    <property type="match status" value="1"/>
</dbReference>
<evidence type="ECO:0000256" key="2">
    <source>
        <dbReference type="HAMAP-Rule" id="MF_02087"/>
    </source>
</evidence>
<organism evidence="6 7">
    <name type="scientific">Prevotella lacticifex</name>
    <dbReference type="NCBI Taxonomy" id="2854755"/>
    <lineage>
        <taxon>Bacteria</taxon>
        <taxon>Pseudomonadati</taxon>
        <taxon>Bacteroidota</taxon>
        <taxon>Bacteroidia</taxon>
        <taxon>Bacteroidales</taxon>
        <taxon>Prevotellaceae</taxon>
        <taxon>Prevotella</taxon>
    </lineage>
</organism>
<name>A0A9R1CAQ1_9BACT</name>
<comment type="similarity">
    <text evidence="2 4">Belongs to the pyridoxal phosphate-binding protein YggS/PROSC family.</text>
</comment>
<reference evidence="6" key="1">
    <citation type="journal article" date="2022" name="Int. J. Syst. Evol. Microbiol.">
        <title>Prevotella lacticifex sp. nov., isolated from the rumen of cows.</title>
        <authorList>
            <person name="Shinkai T."/>
            <person name="Ikeyama N."/>
            <person name="Kumagai M."/>
            <person name="Ohmori H."/>
            <person name="Sakamoto M."/>
            <person name="Ohkuma M."/>
            <person name="Mitsumori M."/>
        </authorList>
    </citation>
    <scope>NUCLEOTIDE SEQUENCE</scope>
    <source>
        <strain evidence="6">R5076</strain>
    </source>
</reference>
<evidence type="ECO:0000256" key="1">
    <source>
        <dbReference type="ARBA" id="ARBA00022898"/>
    </source>
</evidence>
<feature type="modified residue" description="N6-(pyridoxal phosphate)lysine" evidence="2 3">
    <location>
        <position position="45"/>
    </location>
</feature>
<evidence type="ECO:0000256" key="3">
    <source>
        <dbReference type="PIRSR" id="PIRSR004848-1"/>
    </source>
</evidence>
<dbReference type="PANTHER" id="PTHR10146">
    <property type="entry name" value="PROLINE SYNTHETASE CO-TRANSCRIBED BACTERIAL HOMOLOG PROTEIN"/>
    <property type="match status" value="1"/>
</dbReference>
<comment type="function">
    <text evidence="2">Pyridoxal 5'-phosphate (PLP)-binding protein, which is involved in PLP homeostasis.</text>
</comment>
<comment type="cofactor">
    <cofactor evidence="3">
        <name>pyridoxal 5'-phosphate</name>
        <dbReference type="ChEBI" id="CHEBI:597326"/>
    </cofactor>
</comment>
<gene>
    <name evidence="6" type="ORF">PRLR5076_19970</name>
</gene>
<dbReference type="InterPro" id="IPR011078">
    <property type="entry name" value="PyrdxlP_homeostasis"/>
</dbReference>
<dbReference type="InterPro" id="IPR001608">
    <property type="entry name" value="Ala_racemase_N"/>
</dbReference>
<dbReference type="SUPFAM" id="SSF51419">
    <property type="entry name" value="PLP-binding barrel"/>
    <property type="match status" value="1"/>
</dbReference>
<dbReference type="HAMAP" id="MF_02087">
    <property type="entry name" value="PLP_homeostasis"/>
    <property type="match status" value="1"/>
</dbReference>
<comment type="caution">
    <text evidence="6">The sequence shown here is derived from an EMBL/GenBank/DDBJ whole genome shotgun (WGS) entry which is preliminary data.</text>
</comment>
<keyword evidence="7" id="KW-1185">Reference proteome</keyword>
<evidence type="ECO:0000313" key="6">
    <source>
        <dbReference type="EMBL" id="GJG59146.1"/>
    </source>
</evidence>
<evidence type="ECO:0000256" key="4">
    <source>
        <dbReference type="RuleBase" id="RU004514"/>
    </source>
</evidence>
<dbReference type="PROSITE" id="PS01211">
    <property type="entry name" value="UPF0001"/>
    <property type="match status" value="1"/>
</dbReference>
<sequence>MNNTYNNPDSNPESQPSEALAKVADNLRKVQANIPQGVQLVAISKFHPNEYIQAAYDAGQRVFGESHEQELAKKVTSLPKDIKWHFIGHLQTNKVKYIAPYISMIEAVDSLKLLKEINKQAAKNDRVINVLLELHIAEEETKYGLTLDACRELLKAGEWREMKNVQICGLMMMASNVDDEAQIRKEMTTAADFFDEVKATYFPDAPQFCERSWGMSHDYKIAVQCRSTMVRVGTAIFGPRVY</sequence>
<dbReference type="RefSeq" id="WP_223925826.1">
    <property type="nucleotide sequence ID" value="NZ_BPTU01000001.1"/>
</dbReference>
<proteinExistence type="inferred from homology"/>
<protein>
    <recommendedName>
        <fullName evidence="2">Pyridoxal phosphate homeostasis protein</fullName>
        <shortName evidence="2">PLP homeostasis protein</shortName>
    </recommendedName>
</protein>
<dbReference type="Gene3D" id="3.20.20.10">
    <property type="entry name" value="Alanine racemase"/>
    <property type="match status" value="1"/>
</dbReference>
<evidence type="ECO:0000259" key="5">
    <source>
        <dbReference type="Pfam" id="PF01168"/>
    </source>
</evidence>
<dbReference type="Pfam" id="PF01168">
    <property type="entry name" value="Ala_racemase_N"/>
    <property type="match status" value="1"/>
</dbReference>
<feature type="domain" description="Alanine racemase N-terminal" evidence="5">
    <location>
        <begin position="20"/>
        <end position="239"/>
    </location>
</feature>
<keyword evidence="1 2" id="KW-0663">Pyridoxal phosphate</keyword>
<dbReference type="NCBIfam" id="TIGR00044">
    <property type="entry name" value="YggS family pyridoxal phosphate-dependent enzyme"/>
    <property type="match status" value="1"/>
</dbReference>
<dbReference type="GeneID" id="72466816"/>
<dbReference type="PANTHER" id="PTHR10146:SF14">
    <property type="entry name" value="PYRIDOXAL PHOSPHATE HOMEOSTASIS PROTEIN"/>
    <property type="match status" value="1"/>
</dbReference>